<evidence type="ECO:0000256" key="1">
    <source>
        <dbReference type="SAM" id="MobiDB-lite"/>
    </source>
</evidence>
<sequence>MIKAKIPPKIIALIGTFNFELTTLMIEEKTKPLSLAKAQICETGNNHDEETNDPNTEDRGHDTEWNGLGGIDGFFGHVNTRVESTNGPNSWHERVHNPRPTFWPIRQVCGIGHNPVAWGK</sequence>
<dbReference type="EMBL" id="JAEUBG010004155">
    <property type="protein sequence ID" value="KAH3681920.1"/>
    <property type="molecule type" value="Genomic_DNA"/>
</dbReference>
<name>A0A9P8TKD2_WICPI</name>
<feature type="region of interest" description="Disordered" evidence="1">
    <location>
        <begin position="42"/>
        <end position="64"/>
    </location>
</feature>
<protein>
    <submittedName>
        <fullName evidence="2">Uncharacterized protein</fullName>
    </submittedName>
</protein>
<evidence type="ECO:0000313" key="2">
    <source>
        <dbReference type="EMBL" id="KAH3681920.1"/>
    </source>
</evidence>
<dbReference type="Proteomes" id="UP000774326">
    <property type="component" value="Unassembled WGS sequence"/>
</dbReference>
<gene>
    <name evidence="2" type="ORF">WICPIJ_007116</name>
</gene>
<reference evidence="2" key="1">
    <citation type="journal article" date="2021" name="Open Biol.">
        <title>Shared evolutionary footprints suggest mitochondrial oxidative damage underlies multiple complex I losses in fungi.</title>
        <authorList>
            <person name="Schikora-Tamarit M.A."/>
            <person name="Marcet-Houben M."/>
            <person name="Nosek J."/>
            <person name="Gabaldon T."/>
        </authorList>
    </citation>
    <scope>NUCLEOTIDE SEQUENCE</scope>
    <source>
        <strain evidence="2">CBS2887</strain>
    </source>
</reference>
<dbReference type="AlphaFoldDB" id="A0A9P8TKD2"/>
<keyword evidence="3" id="KW-1185">Reference proteome</keyword>
<proteinExistence type="predicted"/>
<reference evidence="2" key="2">
    <citation type="submission" date="2021-01" db="EMBL/GenBank/DDBJ databases">
        <authorList>
            <person name="Schikora-Tamarit M.A."/>
        </authorList>
    </citation>
    <scope>NUCLEOTIDE SEQUENCE</scope>
    <source>
        <strain evidence="2">CBS2887</strain>
    </source>
</reference>
<comment type="caution">
    <text evidence="2">The sequence shown here is derived from an EMBL/GenBank/DDBJ whole genome shotgun (WGS) entry which is preliminary data.</text>
</comment>
<accession>A0A9P8TKD2</accession>
<evidence type="ECO:0000313" key="3">
    <source>
        <dbReference type="Proteomes" id="UP000774326"/>
    </source>
</evidence>
<organism evidence="2 3">
    <name type="scientific">Wickerhamomyces pijperi</name>
    <name type="common">Yeast</name>
    <name type="synonym">Pichia pijperi</name>
    <dbReference type="NCBI Taxonomy" id="599730"/>
    <lineage>
        <taxon>Eukaryota</taxon>
        <taxon>Fungi</taxon>
        <taxon>Dikarya</taxon>
        <taxon>Ascomycota</taxon>
        <taxon>Saccharomycotina</taxon>
        <taxon>Saccharomycetes</taxon>
        <taxon>Phaffomycetales</taxon>
        <taxon>Wickerhamomycetaceae</taxon>
        <taxon>Wickerhamomyces</taxon>
    </lineage>
</organism>